<dbReference type="InterPro" id="IPR036691">
    <property type="entry name" value="Endo/exonu/phosph_ase_sf"/>
</dbReference>
<dbReference type="Ensembl" id="ENSOSIT00000000893.1">
    <property type="protein sequence ID" value="ENSOSIP00000000841.1"/>
    <property type="gene ID" value="ENSOSIG00000000470.1"/>
</dbReference>
<evidence type="ECO:0000256" key="1">
    <source>
        <dbReference type="SAM" id="Phobius"/>
    </source>
</evidence>
<reference evidence="2" key="2">
    <citation type="submission" date="2025-09" db="UniProtKB">
        <authorList>
            <consortium name="Ensembl"/>
        </authorList>
    </citation>
    <scope>IDENTIFICATION</scope>
</reference>
<evidence type="ECO:0000313" key="3">
    <source>
        <dbReference type="Proteomes" id="UP000694383"/>
    </source>
</evidence>
<feature type="transmembrane region" description="Helical" evidence="1">
    <location>
        <begin position="15"/>
        <end position="34"/>
    </location>
</feature>
<dbReference type="Proteomes" id="UP000694383">
    <property type="component" value="Unplaced"/>
</dbReference>
<reference evidence="2" key="1">
    <citation type="submission" date="2025-08" db="UniProtKB">
        <authorList>
            <consortium name="Ensembl"/>
        </authorList>
    </citation>
    <scope>IDENTIFICATION</scope>
</reference>
<keyword evidence="3" id="KW-1185">Reference proteome</keyword>
<keyword evidence="1" id="KW-0812">Transmembrane</keyword>
<evidence type="ECO:0000313" key="2">
    <source>
        <dbReference type="Ensembl" id="ENSOSIP00000000841.1"/>
    </source>
</evidence>
<keyword evidence="1" id="KW-1133">Transmembrane helix</keyword>
<name>A0A8C7WN77_9TELE</name>
<sequence>MIVTRTKVSFSHKDYICFLAYIFCGFVLASFFPIGRPYCTTKIEFNSDGITLQETHLLEKDTFRVKDRRVGQAFHNNYNKKKREVSILFSKHLRVHMEKMFKDDDGRLVVLRD</sequence>
<dbReference type="AlphaFoldDB" id="A0A8C7WN77"/>
<organism evidence="2 3">
    <name type="scientific">Oryzias sinensis</name>
    <name type="common">Chinese medaka</name>
    <dbReference type="NCBI Taxonomy" id="183150"/>
    <lineage>
        <taxon>Eukaryota</taxon>
        <taxon>Metazoa</taxon>
        <taxon>Chordata</taxon>
        <taxon>Craniata</taxon>
        <taxon>Vertebrata</taxon>
        <taxon>Euteleostomi</taxon>
        <taxon>Actinopterygii</taxon>
        <taxon>Neopterygii</taxon>
        <taxon>Teleostei</taxon>
        <taxon>Neoteleostei</taxon>
        <taxon>Acanthomorphata</taxon>
        <taxon>Ovalentaria</taxon>
        <taxon>Atherinomorphae</taxon>
        <taxon>Beloniformes</taxon>
        <taxon>Adrianichthyidae</taxon>
        <taxon>Oryziinae</taxon>
        <taxon>Oryzias</taxon>
    </lineage>
</organism>
<dbReference type="Gene3D" id="3.60.10.10">
    <property type="entry name" value="Endonuclease/exonuclease/phosphatase"/>
    <property type="match status" value="1"/>
</dbReference>
<keyword evidence="1" id="KW-0472">Membrane</keyword>
<proteinExistence type="predicted"/>
<protein>
    <submittedName>
        <fullName evidence="2">Uncharacterized protein</fullName>
    </submittedName>
</protein>
<accession>A0A8C7WN77</accession>